<protein>
    <submittedName>
        <fullName evidence="1">Nucleotidyltransferase</fullName>
    </submittedName>
</protein>
<dbReference type="Proteomes" id="UP000253792">
    <property type="component" value="Unassembled WGS sequence"/>
</dbReference>
<sequence>MPSTPHMETYFKDFLKEIRLEDEQKDALVNAHTQLRERLEDDAQLGEILVSTFLQGSYRRSTIIKPAAGQSSDVDVVVVTNISEEEYSPAEALDLFEGFLEEHYPEQYKRQGRSWGIHLPNADIDLVPTSAPSEALSQSEAARNEVFSSLDIESMANRDWLSKRYGSMTASAVDSIMDDDSWKHEPLRIPDREAGAWESTDPLSQISWTVDKNARCSGHYVNVVKAIKWWWRTQHPDRKYPKGYPLEHLIGDCCPDGIASVAEGVVRTFESIVELGPNKPFLSDRGIPSNNVMERVSQGDYSAFYECVVEAADLARAAFDSEDAYSASEKWRELFGEEFPLAAKLESKTAFTARAGAATTLAEANFA</sequence>
<keyword evidence="1" id="KW-0808">Transferase</keyword>
<dbReference type="GO" id="GO:0016740">
    <property type="term" value="F:transferase activity"/>
    <property type="evidence" value="ECO:0007669"/>
    <property type="project" value="UniProtKB-KW"/>
</dbReference>
<name>A0A369LEM4_9ACTN</name>
<organism evidence="1 2">
    <name type="scientific">Senegalimassilia anaerobia</name>
    <dbReference type="NCBI Taxonomy" id="1473216"/>
    <lineage>
        <taxon>Bacteria</taxon>
        <taxon>Bacillati</taxon>
        <taxon>Actinomycetota</taxon>
        <taxon>Coriobacteriia</taxon>
        <taxon>Coriobacteriales</taxon>
        <taxon>Coriobacteriaceae</taxon>
        <taxon>Senegalimassilia</taxon>
    </lineage>
</organism>
<evidence type="ECO:0000313" key="1">
    <source>
        <dbReference type="EMBL" id="RDB57542.1"/>
    </source>
</evidence>
<dbReference type="SUPFAM" id="SSF81301">
    <property type="entry name" value="Nucleotidyltransferase"/>
    <property type="match status" value="1"/>
</dbReference>
<dbReference type="Gene3D" id="3.30.460.10">
    <property type="entry name" value="Beta Polymerase, domain 2"/>
    <property type="match status" value="1"/>
</dbReference>
<dbReference type="AlphaFoldDB" id="A0A369LEM4"/>
<dbReference type="EMBL" id="PPTP01000001">
    <property type="protein sequence ID" value="RDB57542.1"/>
    <property type="molecule type" value="Genomic_DNA"/>
</dbReference>
<keyword evidence="2" id="KW-1185">Reference proteome</keyword>
<proteinExistence type="predicted"/>
<reference evidence="1 2" key="1">
    <citation type="journal article" date="2018" name="Elife">
        <title>Discovery and characterization of a prevalent human gut bacterial enzyme sufficient for the inactivation of a family of plant toxins.</title>
        <authorList>
            <person name="Koppel N."/>
            <person name="Bisanz J.E."/>
            <person name="Pandelia M.E."/>
            <person name="Turnbaugh P.J."/>
            <person name="Balskus E.P."/>
        </authorList>
    </citation>
    <scope>NUCLEOTIDE SEQUENCE [LARGE SCALE GENOMIC DNA]</scope>
    <source>
        <strain evidence="2">anaerobia AP69FAA</strain>
    </source>
</reference>
<evidence type="ECO:0000313" key="2">
    <source>
        <dbReference type="Proteomes" id="UP000253792"/>
    </source>
</evidence>
<dbReference type="Pfam" id="PF18144">
    <property type="entry name" value="SMODS"/>
    <property type="match status" value="1"/>
</dbReference>
<gene>
    <name evidence="1" type="ORF">C1880_01620</name>
</gene>
<dbReference type="InterPro" id="IPR043519">
    <property type="entry name" value="NT_sf"/>
</dbReference>
<comment type="caution">
    <text evidence="1">The sequence shown here is derived from an EMBL/GenBank/DDBJ whole genome shotgun (WGS) entry which is preliminary data.</text>
</comment>
<dbReference type="OrthoDB" id="3328101at2"/>
<accession>A0A369LEM4</accession>